<feature type="signal peptide" evidence="1">
    <location>
        <begin position="1"/>
        <end position="22"/>
    </location>
</feature>
<keyword evidence="3" id="KW-1185">Reference proteome</keyword>
<reference evidence="2 3" key="1">
    <citation type="submission" date="2019-03" db="EMBL/GenBank/DDBJ databases">
        <title>Genomic Encyclopedia of Type Strains, Phase IV (KMG-IV): sequencing the most valuable type-strain genomes for metagenomic binning, comparative biology and taxonomic classification.</title>
        <authorList>
            <person name="Goeker M."/>
        </authorList>
    </citation>
    <scope>NUCLEOTIDE SEQUENCE [LARGE SCALE GENOMIC DNA]</scope>
    <source>
        <strain evidence="2 3">DSM 21153</strain>
    </source>
</reference>
<organism evidence="2 3">
    <name type="scientific">Rhodovulum steppense</name>
    <dbReference type="NCBI Taxonomy" id="540251"/>
    <lineage>
        <taxon>Bacteria</taxon>
        <taxon>Pseudomonadati</taxon>
        <taxon>Pseudomonadota</taxon>
        <taxon>Alphaproteobacteria</taxon>
        <taxon>Rhodobacterales</taxon>
        <taxon>Paracoccaceae</taxon>
        <taxon>Rhodovulum</taxon>
    </lineage>
</organism>
<dbReference type="Proteomes" id="UP000295277">
    <property type="component" value="Unassembled WGS sequence"/>
</dbReference>
<feature type="chain" id="PRO_5020512761" evidence="1">
    <location>
        <begin position="23"/>
        <end position="203"/>
    </location>
</feature>
<proteinExistence type="predicted"/>
<accession>A0A4R1YTD5</accession>
<gene>
    <name evidence="2" type="ORF">EV216_11370</name>
</gene>
<protein>
    <submittedName>
        <fullName evidence="2">Uncharacterized protein</fullName>
    </submittedName>
</protein>
<dbReference type="AlphaFoldDB" id="A0A4R1YTD5"/>
<dbReference type="OrthoDB" id="6159094at2"/>
<evidence type="ECO:0000313" key="3">
    <source>
        <dbReference type="Proteomes" id="UP000295277"/>
    </source>
</evidence>
<keyword evidence="1" id="KW-0732">Signal</keyword>
<sequence length="203" mass="22437">MTARALTGAALLALGAATVAPAADFSDPTWPCIQRKVAQLSPGIMWPHPIEAQSFDVETEAAVKELVGRMVLRRIPVEDLEPTVTAFTAAHGNDSALLGHVFMSAFEIMSRQRQTVMKGIEDYSLSQIALSERIEATRIEINTLLDAEPLDHDRIDAAEEQLAWDERIYTDRAQSLTYVCETPVILEQRLFAIGQMLARSVTE</sequence>
<dbReference type="EMBL" id="SLVM01000013">
    <property type="protein sequence ID" value="TCM83526.1"/>
    <property type="molecule type" value="Genomic_DNA"/>
</dbReference>
<evidence type="ECO:0000313" key="2">
    <source>
        <dbReference type="EMBL" id="TCM83526.1"/>
    </source>
</evidence>
<name>A0A4R1YTD5_9RHOB</name>
<comment type="caution">
    <text evidence="2">The sequence shown here is derived from an EMBL/GenBank/DDBJ whole genome shotgun (WGS) entry which is preliminary data.</text>
</comment>
<evidence type="ECO:0000256" key="1">
    <source>
        <dbReference type="SAM" id="SignalP"/>
    </source>
</evidence>
<dbReference type="RefSeq" id="WP_132695205.1">
    <property type="nucleotide sequence ID" value="NZ_SLVM01000013.1"/>
</dbReference>